<dbReference type="InterPro" id="IPR032072">
    <property type="entry name" value="DUF4807"/>
</dbReference>
<evidence type="ECO:0000313" key="1">
    <source>
        <dbReference type="EMBL" id="KAH3884606.1"/>
    </source>
</evidence>
<organism evidence="1 2">
    <name type="scientific">Dreissena polymorpha</name>
    <name type="common">Zebra mussel</name>
    <name type="synonym">Mytilus polymorpha</name>
    <dbReference type="NCBI Taxonomy" id="45954"/>
    <lineage>
        <taxon>Eukaryota</taxon>
        <taxon>Metazoa</taxon>
        <taxon>Spiralia</taxon>
        <taxon>Lophotrochozoa</taxon>
        <taxon>Mollusca</taxon>
        <taxon>Bivalvia</taxon>
        <taxon>Autobranchia</taxon>
        <taxon>Heteroconchia</taxon>
        <taxon>Euheterodonta</taxon>
        <taxon>Imparidentia</taxon>
        <taxon>Neoheterodontei</taxon>
        <taxon>Myida</taxon>
        <taxon>Dreissenoidea</taxon>
        <taxon>Dreissenidae</taxon>
        <taxon>Dreissena</taxon>
    </lineage>
</organism>
<dbReference type="Proteomes" id="UP000828390">
    <property type="component" value="Unassembled WGS sequence"/>
</dbReference>
<dbReference type="AlphaFoldDB" id="A0A9D4MZ21"/>
<keyword evidence="2" id="KW-1185">Reference proteome</keyword>
<dbReference type="EMBL" id="JAIWYP010000001">
    <property type="protein sequence ID" value="KAH3884606.1"/>
    <property type="molecule type" value="Genomic_DNA"/>
</dbReference>
<name>A0A9D4MZ21_DREPO</name>
<dbReference type="Pfam" id="PF16065">
    <property type="entry name" value="DUF4807"/>
    <property type="match status" value="1"/>
</dbReference>
<sequence length="181" mass="20857">MIPAIDNVKKDFWRSTKNKNRGVVMAYLLIVIEPPAVKVCKAWCHRLEGLVKKREFLEETMAWLSTLGGGYSSLGDYFRHFSVRAGEISIQQFRIALEMGDPVMVSKCRLFYAQSLMQLGPLRMSKLMIRQEFHTARYVLKDQKLVDMCKGMWSKLQFCYAKKRVKPTSSSDVHNGVTLAR</sequence>
<accession>A0A9D4MZ21</accession>
<proteinExistence type="predicted"/>
<evidence type="ECO:0000313" key="2">
    <source>
        <dbReference type="Proteomes" id="UP000828390"/>
    </source>
</evidence>
<protein>
    <submittedName>
        <fullName evidence="1">Uncharacterized protein</fullName>
    </submittedName>
</protein>
<comment type="caution">
    <text evidence="1">The sequence shown here is derived from an EMBL/GenBank/DDBJ whole genome shotgun (WGS) entry which is preliminary data.</text>
</comment>
<reference evidence="1" key="1">
    <citation type="journal article" date="2019" name="bioRxiv">
        <title>The Genome of the Zebra Mussel, Dreissena polymorpha: A Resource for Invasive Species Research.</title>
        <authorList>
            <person name="McCartney M.A."/>
            <person name="Auch B."/>
            <person name="Kono T."/>
            <person name="Mallez S."/>
            <person name="Zhang Y."/>
            <person name="Obille A."/>
            <person name="Becker A."/>
            <person name="Abrahante J.E."/>
            <person name="Garbe J."/>
            <person name="Badalamenti J.P."/>
            <person name="Herman A."/>
            <person name="Mangelson H."/>
            <person name="Liachko I."/>
            <person name="Sullivan S."/>
            <person name="Sone E.D."/>
            <person name="Koren S."/>
            <person name="Silverstein K.A.T."/>
            <person name="Beckman K.B."/>
            <person name="Gohl D.M."/>
        </authorList>
    </citation>
    <scope>NUCLEOTIDE SEQUENCE</scope>
    <source>
        <strain evidence="1">Duluth1</strain>
        <tissue evidence="1">Whole animal</tissue>
    </source>
</reference>
<dbReference type="PANTHER" id="PTHR36693:SF1">
    <property type="entry name" value="GH02722P"/>
    <property type="match status" value="1"/>
</dbReference>
<gene>
    <name evidence="1" type="ORF">DPMN_008589</name>
</gene>
<dbReference type="PANTHER" id="PTHR36693">
    <property type="entry name" value="GH02722P"/>
    <property type="match status" value="1"/>
</dbReference>
<reference evidence="1" key="2">
    <citation type="submission" date="2020-11" db="EMBL/GenBank/DDBJ databases">
        <authorList>
            <person name="McCartney M.A."/>
            <person name="Auch B."/>
            <person name="Kono T."/>
            <person name="Mallez S."/>
            <person name="Becker A."/>
            <person name="Gohl D.M."/>
            <person name="Silverstein K.A.T."/>
            <person name="Koren S."/>
            <person name="Bechman K.B."/>
            <person name="Herman A."/>
            <person name="Abrahante J.E."/>
            <person name="Garbe J."/>
        </authorList>
    </citation>
    <scope>NUCLEOTIDE SEQUENCE</scope>
    <source>
        <strain evidence="1">Duluth1</strain>
        <tissue evidence="1">Whole animal</tissue>
    </source>
</reference>